<comment type="caution">
    <text evidence="1">The sequence shown here is derived from an EMBL/GenBank/DDBJ whole genome shotgun (WGS) entry which is preliminary data.</text>
</comment>
<dbReference type="OrthoDB" id="9807209at2"/>
<proteinExistence type="predicted"/>
<dbReference type="AlphaFoldDB" id="H8FQA9"/>
<gene>
    <name evidence="1" type="ORF">PHAMO_210058</name>
</gene>
<dbReference type="PANTHER" id="PTHR12526">
    <property type="entry name" value="GLYCOSYLTRANSFERASE"/>
    <property type="match status" value="1"/>
</dbReference>
<dbReference type="GO" id="GO:0016757">
    <property type="term" value="F:glycosyltransferase activity"/>
    <property type="evidence" value="ECO:0007669"/>
    <property type="project" value="TreeGrafter"/>
</dbReference>
<dbReference type="InterPro" id="IPR017521">
    <property type="entry name" value="Sugar_tfrase_PEP-CTERM_Stp1"/>
</dbReference>
<dbReference type="Gene3D" id="3.40.50.2000">
    <property type="entry name" value="Glycogen Phosphorylase B"/>
    <property type="match status" value="2"/>
</dbReference>
<dbReference type="Pfam" id="PF13692">
    <property type="entry name" value="Glyco_trans_1_4"/>
    <property type="match status" value="1"/>
</dbReference>
<protein>
    <submittedName>
        <fullName evidence="1">Glycosyl transferase, group 1</fullName>
    </submittedName>
</protein>
<dbReference type="RefSeq" id="WP_002726904.1">
    <property type="nucleotide sequence ID" value="NZ_CAHP01000014.1"/>
</dbReference>
<evidence type="ECO:0000313" key="1">
    <source>
        <dbReference type="EMBL" id="CCG40547.1"/>
    </source>
</evidence>
<keyword evidence="1" id="KW-0808">Transferase</keyword>
<dbReference type="SUPFAM" id="SSF53756">
    <property type="entry name" value="UDP-Glycosyltransferase/glycogen phosphorylase"/>
    <property type="match status" value="1"/>
</dbReference>
<dbReference type="PANTHER" id="PTHR12526:SF600">
    <property type="entry name" value="GLYCOSYL TRANSFERASE GROUP 1"/>
    <property type="match status" value="1"/>
</dbReference>
<name>H8FQA9_MAGML</name>
<reference evidence="1 2" key="1">
    <citation type="journal article" date="2012" name="J. Bacteriol.">
        <title>Draft Genome Sequence of the Purple Photosynthetic Bacterium Phaeospirillum molischianum DSM120, a Particularly Versatile Bacterium.</title>
        <authorList>
            <person name="Duquesne K."/>
            <person name="Prima V."/>
            <person name="Ji B."/>
            <person name="Rouy Z."/>
            <person name="Medigue C."/>
            <person name="Talla E."/>
            <person name="Sturgis J.N."/>
        </authorList>
    </citation>
    <scope>NUCLEOTIDE SEQUENCE [LARGE SCALE GENOMIC DNA]</scope>
    <source>
        <strain evidence="2">DSM120</strain>
    </source>
</reference>
<keyword evidence="2" id="KW-1185">Reference proteome</keyword>
<dbReference type="eggNOG" id="COG0438">
    <property type="taxonomic scope" value="Bacteria"/>
</dbReference>
<dbReference type="NCBIfam" id="TIGR03087">
    <property type="entry name" value="stp1"/>
    <property type="match status" value="1"/>
</dbReference>
<sequence length="400" mass="44518">MDPLIFLCQRIPLPPQKGDKIRSFAVLRHLARTRNLHVGCFIDDPADWDHVEALRHYCTDVCCIPLDKTIGKLRSLTGLVRGKSLSEPYFHDLRLAQWVDSVLKTHHPRAAFVYSSVMAQYIPRQGPMRPERVVMDFVDVDSDKWRQYAEAQAWPMNQIYRRESKKLFAFDRDVCAWTDASVFVSPAEATLFRTMVPEHADKIHAISNGIDLGHFTPSTDFPSPFEAATHPIVFTGSMDYWPNIDAVRWFANEIFPTVATTVPSARFVIVGANPTREVLDLAKQPGITVTGRVADVRPYLSHAAVAVAPMRVARGIQNKVLEAMAMGRVVVTTSQGWEGINAKPGQDLLVEDSAADLARATLRALTDPEMAAMGAAARACMVGAYGWDDKLAAYERLLTA</sequence>
<evidence type="ECO:0000313" key="2">
    <source>
        <dbReference type="Proteomes" id="UP000004169"/>
    </source>
</evidence>
<accession>H8FQA9</accession>
<dbReference type="EMBL" id="CAHP01000014">
    <property type="protein sequence ID" value="CCG40547.1"/>
    <property type="molecule type" value="Genomic_DNA"/>
</dbReference>
<dbReference type="STRING" id="1150626.PHAMO_210058"/>
<dbReference type="CDD" id="cd03801">
    <property type="entry name" value="GT4_PimA-like"/>
    <property type="match status" value="1"/>
</dbReference>
<organism evidence="1 2">
    <name type="scientific">Magnetospirillum molischianum DSM 120</name>
    <dbReference type="NCBI Taxonomy" id="1150626"/>
    <lineage>
        <taxon>Bacteria</taxon>
        <taxon>Pseudomonadati</taxon>
        <taxon>Pseudomonadota</taxon>
        <taxon>Alphaproteobacteria</taxon>
        <taxon>Rhodospirillales</taxon>
        <taxon>Rhodospirillaceae</taxon>
        <taxon>Magnetospirillum</taxon>
    </lineage>
</organism>
<dbReference type="Proteomes" id="UP000004169">
    <property type="component" value="Unassembled WGS sequence"/>
</dbReference>